<dbReference type="PANTHER" id="PTHR35402:SF1">
    <property type="entry name" value="TYPE II SECRETION SYSTEM PROTEIN GSPF DOMAIN-CONTAINING PROTEIN"/>
    <property type="match status" value="1"/>
</dbReference>
<dbReference type="Pfam" id="PF00482">
    <property type="entry name" value="T2SSF"/>
    <property type="match status" value="2"/>
</dbReference>
<feature type="domain" description="Type II secretion system protein GspF" evidence="7">
    <location>
        <begin position="116"/>
        <end position="238"/>
    </location>
</feature>
<dbReference type="HOGENOM" id="CLU_017646_1_1_2"/>
<organism evidence="8 9">
    <name type="scientific">Methanolacinia petrolearia (strain DSM 11571 / OCM 486 / SEBR 4847)</name>
    <name type="common">Methanoplanus petrolearius</name>
    <dbReference type="NCBI Taxonomy" id="679926"/>
    <lineage>
        <taxon>Archaea</taxon>
        <taxon>Methanobacteriati</taxon>
        <taxon>Methanobacteriota</taxon>
        <taxon>Stenosarchaea group</taxon>
        <taxon>Methanomicrobia</taxon>
        <taxon>Methanomicrobiales</taxon>
        <taxon>Methanomicrobiaceae</taxon>
        <taxon>Methanolacinia</taxon>
    </lineage>
</organism>
<accession>E1RFZ2</accession>
<proteinExistence type="predicted"/>
<keyword evidence="9" id="KW-1185">Reference proteome</keyword>
<dbReference type="Proteomes" id="UP000006565">
    <property type="component" value="Chromosome"/>
</dbReference>
<dbReference type="OrthoDB" id="12374at2157"/>
<keyword evidence="3 6" id="KW-0812">Transmembrane</keyword>
<dbReference type="InterPro" id="IPR018076">
    <property type="entry name" value="T2SS_GspF_dom"/>
</dbReference>
<dbReference type="STRING" id="679926.Mpet_0370"/>
<evidence type="ECO:0000259" key="7">
    <source>
        <dbReference type="Pfam" id="PF00482"/>
    </source>
</evidence>
<keyword evidence="2" id="KW-1003">Cell membrane</keyword>
<evidence type="ECO:0000313" key="8">
    <source>
        <dbReference type="EMBL" id="ADN35144.1"/>
    </source>
</evidence>
<dbReference type="GO" id="GO:0005886">
    <property type="term" value="C:plasma membrane"/>
    <property type="evidence" value="ECO:0007669"/>
    <property type="project" value="UniProtKB-SubCell"/>
</dbReference>
<evidence type="ECO:0000256" key="1">
    <source>
        <dbReference type="ARBA" id="ARBA00004651"/>
    </source>
</evidence>
<feature type="transmembrane region" description="Helical" evidence="6">
    <location>
        <begin position="338"/>
        <end position="356"/>
    </location>
</feature>
<dbReference type="Gene3D" id="1.20.81.30">
    <property type="entry name" value="Type II secretion system (T2SS), domain F"/>
    <property type="match status" value="1"/>
</dbReference>
<dbReference type="GeneID" id="9742814"/>
<evidence type="ECO:0000256" key="4">
    <source>
        <dbReference type="ARBA" id="ARBA00022989"/>
    </source>
</evidence>
<evidence type="ECO:0000256" key="6">
    <source>
        <dbReference type="SAM" id="Phobius"/>
    </source>
</evidence>
<feature type="domain" description="Type II secretion system protein GspF" evidence="7">
    <location>
        <begin position="406"/>
        <end position="523"/>
    </location>
</feature>
<feature type="transmembrane region" description="Helical" evidence="6">
    <location>
        <begin position="256"/>
        <end position="276"/>
    </location>
</feature>
<dbReference type="EMBL" id="CP002117">
    <property type="protein sequence ID" value="ADN35144.1"/>
    <property type="molecule type" value="Genomic_DNA"/>
</dbReference>
<feature type="transmembrane region" description="Helical" evidence="6">
    <location>
        <begin position="580"/>
        <end position="599"/>
    </location>
</feature>
<feature type="transmembrane region" description="Helical" evidence="6">
    <location>
        <begin position="223"/>
        <end position="244"/>
    </location>
</feature>
<evidence type="ECO:0000313" key="9">
    <source>
        <dbReference type="Proteomes" id="UP000006565"/>
    </source>
</evidence>
<dbReference type="PANTHER" id="PTHR35402">
    <property type="entry name" value="INTEGRAL MEMBRANE PROTEIN-RELATED"/>
    <property type="match status" value="1"/>
</dbReference>
<evidence type="ECO:0000256" key="2">
    <source>
        <dbReference type="ARBA" id="ARBA00022475"/>
    </source>
</evidence>
<evidence type="ECO:0000256" key="3">
    <source>
        <dbReference type="ARBA" id="ARBA00022692"/>
    </source>
</evidence>
<sequence length="600" mass="67770">MQINTFVESLLDVKKLGRSLKGARLPINPNLYLHFCIILTLLSAFALLIVQLFLLVFGVEFNLIPILPYSISQLLVFVIAVFAIFAALFYYPSLVAAGRKTRIDIDLPYALTYMEALSTNVTLYSLFKSVFEAEDLYGEVSHECGMIVRDVEIFGEDLLTAMRNLQKITPSENFADLLNDLALVFRTGGNLKEFFNSRSDSYRELARQELEATLQIMEMIAEVYVTAFVAGPIALIIMLVAQNLSGRGQLGGIMPLMYVGLPLGAIALIMILYYLLPSDNLTISHQEIRETEFTDEIIEEKTEKEYDPGFFKNLEKRKKFLMVEKILRDPFRFYISDYQVGLFFGLAFSMIVAWQYVSGGVAAIFPEFTFEVFICLFVIALVLPVSIAYESRKMYTRRVEAQMPEFLRDIADMKDLGMTLQTAIEMVSSSKLGLLSSELKIASREVKWGYSVSSALVRMEERIGLVSVKRAISLIVKASEITDQLRDILTIAISDLDHYLKMQSKRFNVSFVYLAVIYLSFGIYLYCSYQLNDSFVASFEDLDVTFDITGNLRDMFRVGIIIGGFSGIMAGQLSSNNILAGLKHTIIFLIASIVLFVYIL</sequence>
<dbReference type="AlphaFoldDB" id="E1RFZ2"/>
<dbReference type="KEGG" id="mpi:Mpet_0370"/>
<dbReference type="InterPro" id="IPR042094">
    <property type="entry name" value="T2SS_GspF_sf"/>
</dbReference>
<dbReference type="InterPro" id="IPR056569">
    <property type="entry name" value="ArlJ-like"/>
</dbReference>
<feature type="transmembrane region" description="Helical" evidence="6">
    <location>
        <begin position="31"/>
        <end position="59"/>
    </location>
</feature>
<dbReference type="eggNOG" id="arCOG01808">
    <property type="taxonomic scope" value="Archaea"/>
</dbReference>
<evidence type="ECO:0000256" key="5">
    <source>
        <dbReference type="ARBA" id="ARBA00023136"/>
    </source>
</evidence>
<reference evidence="8 9" key="1">
    <citation type="journal article" date="2010" name="Stand. Genomic Sci.">
        <title>Complete genome sequence of Methanoplanus petrolearius type strain (SEBR 4847).</title>
        <authorList>
            <person name="Brambilla E."/>
            <person name="Djao O.D."/>
            <person name="Daligault H."/>
            <person name="Lapidus A."/>
            <person name="Lucas S."/>
            <person name="Hammon N."/>
            <person name="Nolan M."/>
            <person name="Tice H."/>
            <person name="Cheng J.F."/>
            <person name="Han C."/>
            <person name="Tapia R."/>
            <person name="Goodwin L."/>
            <person name="Pitluck S."/>
            <person name="Liolios K."/>
            <person name="Ivanova N."/>
            <person name="Mavromatis K."/>
            <person name="Mikhailova N."/>
            <person name="Pati A."/>
            <person name="Chen A."/>
            <person name="Palaniappan K."/>
            <person name="Land M."/>
            <person name="Hauser L."/>
            <person name="Chang Y.J."/>
            <person name="Jeffries C.D."/>
            <person name="Rohde M."/>
            <person name="Spring S."/>
            <person name="Sikorski J."/>
            <person name="Goker M."/>
            <person name="Woyke T."/>
            <person name="Bristow J."/>
            <person name="Eisen J.A."/>
            <person name="Markowitz V."/>
            <person name="Hugenholtz P."/>
            <person name="Kyrpides N.C."/>
            <person name="Klenk H.P."/>
        </authorList>
    </citation>
    <scope>NUCLEOTIDE SEQUENCE [LARGE SCALE GENOMIC DNA]</scope>
    <source>
        <strain evidence="9">DSM 11571 / OCM 486 / SEBR 4847</strain>
    </source>
</reference>
<feature type="transmembrane region" description="Helical" evidence="6">
    <location>
        <begin position="368"/>
        <end position="389"/>
    </location>
</feature>
<feature type="transmembrane region" description="Helical" evidence="6">
    <location>
        <begin position="511"/>
        <end position="531"/>
    </location>
</feature>
<comment type="subcellular location">
    <subcellularLocation>
        <location evidence="1">Cell membrane</location>
        <topology evidence="1">Multi-pass membrane protein</topology>
    </subcellularLocation>
</comment>
<name>E1RFZ2_METP4</name>
<dbReference type="RefSeq" id="WP_013328323.1">
    <property type="nucleotide sequence ID" value="NC_014507.1"/>
</dbReference>
<keyword evidence="5 6" id="KW-0472">Membrane</keyword>
<protein>
    <submittedName>
        <fullName evidence="8">Type II secretion system F domain protein</fullName>
    </submittedName>
</protein>
<keyword evidence="4 6" id="KW-1133">Transmembrane helix</keyword>
<feature type="transmembrane region" description="Helical" evidence="6">
    <location>
        <begin position="71"/>
        <end position="91"/>
    </location>
</feature>
<gene>
    <name evidence="8" type="ordered locus">Mpet_0370</name>
</gene>